<reference evidence="1 2" key="1">
    <citation type="journal article" date="2018" name="PLoS ONE">
        <title>The draft genome of Kipferlia bialata reveals reductive genome evolution in fornicate parasites.</title>
        <authorList>
            <person name="Tanifuji G."/>
            <person name="Takabayashi S."/>
            <person name="Kume K."/>
            <person name="Takagi M."/>
            <person name="Nakayama T."/>
            <person name="Kamikawa R."/>
            <person name="Inagaki Y."/>
            <person name="Hashimoto T."/>
        </authorList>
    </citation>
    <scope>NUCLEOTIDE SEQUENCE [LARGE SCALE GENOMIC DNA]</scope>
    <source>
        <strain evidence="1">NY0173</strain>
    </source>
</reference>
<name>A0A9K3GQ79_9EUKA</name>
<proteinExistence type="predicted"/>
<organism evidence="1 2">
    <name type="scientific">Kipferlia bialata</name>
    <dbReference type="NCBI Taxonomy" id="797122"/>
    <lineage>
        <taxon>Eukaryota</taxon>
        <taxon>Metamonada</taxon>
        <taxon>Carpediemonas-like organisms</taxon>
        <taxon>Kipferlia</taxon>
    </lineage>
</organism>
<evidence type="ECO:0000313" key="1">
    <source>
        <dbReference type="EMBL" id="GIQ91949.1"/>
    </source>
</evidence>
<gene>
    <name evidence="1" type="ORF">KIPB_015445</name>
</gene>
<feature type="non-terminal residue" evidence="1">
    <location>
        <position position="1"/>
    </location>
</feature>
<keyword evidence="2" id="KW-1185">Reference proteome</keyword>
<evidence type="ECO:0000313" key="2">
    <source>
        <dbReference type="Proteomes" id="UP000265618"/>
    </source>
</evidence>
<dbReference type="Proteomes" id="UP000265618">
    <property type="component" value="Unassembled WGS sequence"/>
</dbReference>
<dbReference type="EMBL" id="BDIP01008660">
    <property type="protein sequence ID" value="GIQ91949.1"/>
    <property type="molecule type" value="Genomic_DNA"/>
</dbReference>
<dbReference type="AlphaFoldDB" id="A0A9K3GQ79"/>
<comment type="caution">
    <text evidence="1">The sequence shown here is derived from an EMBL/GenBank/DDBJ whole genome shotgun (WGS) entry which is preliminary data.</text>
</comment>
<accession>A0A9K3GQ79</accession>
<sequence>MSMSIPTSGEGFEKAVRAVQSSLKKTAKQGPSVSLKDRDKLIDQLHAVHDTLSDHIIAISEEPT</sequence>
<protein>
    <submittedName>
        <fullName evidence="1">Uncharacterized protein</fullName>
    </submittedName>
</protein>